<dbReference type="Proteomes" id="UP000199647">
    <property type="component" value="Unassembled WGS sequence"/>
</dbReference>
<proteinExistence type="predicted"/>
<dbReference type="SUPFAM" id="SSF48208">
    <property type="entry name" value="Six-hairpin glycosidases"/>
    <property type="match status" value="1"/>
</dbReference>
<evidence type="ECO:0000259" key="1">
    <source>
        <dbReference type="Pfam" id="PF03190"/>
    </source>
</evidence>
<evidence type="ECO:0000313" key="2">
    <source>
        <dbReference type="EMBL" id="SEQ54300.1"/>
    </source>
</evidence>
<accession>A0A1H9GWB3</accession>
<dbReference type="CDD" id="cd02955">
    <property type="entry name" value="SSP411"/>
    <property type="match status" value="1"/>
</dbReference>
<keyword evidence="3" id="KW-1185">Reference proteome</keyword>
<dbReference type="InterPro" id="IPR036249">
    <property type="entry name" value="Thioredoxin-like_sf"/>
</dbReference>
<dbReference type="STRING" id="1855383.SAMN05216548_105168"/>
<name>A0A1H9GWB3_9HYPH</name>
<gene>
    <name evidence="2" type="ORF">SAMN05216548_105168</name>
</gene>
<dbReference type="InterPro" id="IPR012341">
    <property type="entry name" value="6hp_glycosidase-like_sf"/>
</dbReference>
<dbReference type="InterPro" id="IPR024705">
    <property type="entry name" value="Ssp411"/>
</dbReference>
<dbReference type="Pfam" id="PF03190">
    <property type="entry name" value="Thioredox_DsbH"/>
    <property type="match status" value="1"/>
</dbReference>
<dbReference type="Gene3D" id="3.40.30.10">
    <property type="entry name" value="Glutaredoxin"/>
    <property type="match status" value="1"/>
</dbReference>
<dbReference type="SUPFAM" id="SSF52833">
    <property type="entry name" value="Thioredoxin-like"/>
    <property type="match status" value="1"/>
</dbReference>
<dbReference type="Gene3D" id="1.50.10.10">
    <property type="match status" value="1"/>
</dbReference>
<organism evidence="2 3">
    <name type="scientific">Faunimonas pinastri</name>
    <dbReference type="NCBI Taxonomy" id="1855383"/>
    <lineage>
        <taxon>Bacteria</taxon>
        <taxon>Pseudomonadati</taxon>
        <taxon>Pseudomonadota</taxon>
        <taxon>Alphaproteobacteria</taxon>
        <taxon>Hyphomicrobiales</taxon>
        <taxon>Afifellaceae</taxon>
        <taxon>Faunimonas</taxon>
    </lineage>
</organism>
<feature type="domain" description="Spermatogenesis-associated protein 20-like TRX" evidence="1">
    <location>
        <begin position="1"/>
        <end position="162"/>
    </location>
</feature>
<dbReference type="GO" id="GO:0005975">
    <property type="term" value="P:carbohydrate metabolic process"/>
    <property type="evidence" value="ECO:0007669"/>
    <property type="project" value="InterPro"/>
</dbReference>
<dbReference type="EMBL" id="FOFG01000005">
    <property type="protein sequence ID" value="SEQ54300.1"/>
    <property type="molecule type" value="Genomic_DNA"/>
</dbReference>
<dbReference type="OrthoDB" id="9762614at2"/>
<reference evidence="2 3" key="1">
    <citation type="submission" date="2016-10" db="EMBL/GenBank/DDBJ databases">
        <authorList>
            <person name="de Groot N.N."/>
        </authorList>
    </citation>
    <scope>NUCLEOTIDE SEQUENCE [LARGE SCALE GENOMIC DNA]</scope>
    <source>
        <strain evidence="2 3">A52C2</strain>
    </source>
</reference>
<protein>
    <recommendedName>
        <fullName evidence="1">Spermatogenesis-associated protein 20-like TRX domain-containing protein</fullName>
    </recommendedName>
</protein>
<sequence>MNRLENATSPYLRQHADNPVDWWEWSDEALAEARARNVPIHLSIGYSACHWCHVLARESFSDRETASVLNDHFVNIKVDREERPDIDQVYMSALHALGQQGGWPLTMFLKPDGKPFWGGTYFPPRPMHGMPSFRQVLEGVSDAWKRQDEAVLQNSQALTDHLNRSARSGNAVPGAETLAQSTRRTLEIWDREHGSFQGGPKFPNAPVLEALWRASIRDDDDDARQAVLTTLRHLCQGGIYDHVGGGWARYAVDAQWRVPHFEKMLYDNAQLLALMSWAEATAPSGLFRARIAETIDWLVREMQLPGGGFASGLDADTEHEEGLTYVWSLGEIQSLLPAEDAQLFAEVYDASAGGNWEGTNVLNRLQPSSFGEMDAETEDRLRRARAILLEARDRRPQPGRDDKILADWNGMTIRGLAAAALACSRPDWIELARHCYRFVRTEMTDGDRLLHSWREGTRLPVGMATDYAQMIAAALALYGVEADPVYLADAERWFTAADGFHFDAEKGAYSLPARDAAALFATALSNRDEATPSASGIMLQNAARLFNITAKDLYRDRAEAILKAATAQIAADPISTASLQSGFDELLRGRLAVAIRADAETFARLVGEGDPALLAIAVGDPDDLPAGDPLLSKVSYAKGAATFVCDAFRCLPPATDAGSLDEVLRQTRRGFASA</sequence>
<evidence type="ECO:0000313" key="3">
    <source>
        <dbReference type="Proteomes" id="UP000199647"/>
    </source>
</evidence>
<dbReference type="InterPro" id="IPR008928">
    <property type="entry name" value="6-hairpin_glycosidase_sf"/>
</dbReference>
<dbReference type="InterPro" id="IPR004879">
    <property type="entry name" value="Ssp411-like_TRX"/>
</dbReference>
<dbReference type="RefSeq" id="WP_092496296.1">
    <property type="nucleotide sequence ID" value="NZ_FOFG01000005.1"/>
</dbReference>
<dbReference type="PIRSF" id="PIRSF006402">
    <property type="entry name" value="UCP006402_thioredoxin"/>
    <property type="match status" value="1"/>
</dbReference>
<dbReference type="PANTHER" id="PTHR42899">
    <property type="entry name" value="SPERMATOGENESIS-ASSOCIATED PROTEIN 20"/>
    <property type="match status" value="1"/>
</dbReference>
<dbReference type="AlphaFoldDB" id="A0A1H9GWB3"/>
<dbReference type="PANTHER" id="PTHR42899:SF1">
    <property type="entry name" value="SPERMATOGENESIS-ASSOCIATED PROTEIN 20"/>
    <property type="match status" value="1"/>
</dbReference>